<feature type="region of interest" description="Disordered" evidence="1">
    <location>
        <begin position="1"/>
        <end position="31"/>
    </location>
</feature>
<sequence>MVEQPKKGSNEGRKEGKKNRKKNKKKKSVEHLPVMIAIKNATNEFNVLQPVAGPLCTQYSGHSVENLDK</sequence>
<name>A0A3M7S2J0_BRAPC</name>
<keyword evidence="3" id="KW-1185">Reference proteome</keyword>
<comment type="caution">
    <text evidence="2">The sequence shown here is derived from an EMBL/GenBank/DDBJ whole genome shotgun (WGS) entry which is preliminary data.</text>
</comment>
<evidence type="ECO:0000256" key="1">
    <source>
        <dbReference type="SAM" id="MobiDB-lite"/>
    </source>
</evidence>
<dbReference type="EMBL" id="REGN01002144">
    <property type="protein sequence ID" value="RNA29982.1"/>
    <property type="molecule type" value="Genomic_DNA"/>
</dbReference>
<feature type="compositionally biased region" description="Basic residues" evidence="1">
    <location>
        <begin position="15"/>
        <end position="28"/>
    </location>
</feature>
<dbReference type="Proteomes" id="UP000276133">
    <property type="component" value="Unassembled WGS sequence"/>
</dbReference>
<protein>
    <submittedName>
        <fullName evidence="2">Uncharacterized protein</fullName>
    </submittedName>
</protein>
<proteinExistence type="predicted"/>
<gene>
    <name evidence="2" type="ORF">BpHYR1_028420</name>
</gene>
<organism evidence="2 3">
    <name type="scientific">Brachionus plicatilis</name>
    <name type="common">Marine rotifer</name>
    <name type="synonym">Brachionus muelleri</name>
    <dbReference type="NCBI Taxonomy" id="10195"/>
    <lineage>
        <taxon>Eukaryota</taxon>
        <taxon>Metazoa</taxon>
        <taxon>Spiralia</taxon>
        <taxon>Gnathifera</taxon>
        <taxon>Rotifera</taxon>
        <taxon>Eurotatoria</taxon>
        <taxon>Monogononta</taxon>
        <taxon>Pseudotrocha</taxon>
        <taxon>Ploima</taxon>
        <taxon>Brachionidae</taxon>
        <taxon>Brachionus</taxon>
    </lineage>
</organism>
<feature type="compositionally biased region" description="Basic and acidic residues" evidence="1">
    <location>
        <begin position="1"/>
        <end position="14"/>
    </location>
</feature>
<evidence type="ECO:0000313" key="3">
    <source>
        <dbReference type="Proteomes" id="UP000276133"/>
    </source>
</evidence>
<evidence type="ECO:0000313" key="2">
    <source>
        <dbReference type="EMBL" id="RNA29982.1"/>
    </source>
</evidence>
<reference evidence="2 3" key="1">
    <citation type="journal article" date="2018" name="Sci. Rep.">
        <title>Genomic signatures of local adaptation to the degree of environmental predictability in rotifers.</title>
        <authorList>
            <person name="Franch-Gras L."/>
            <person name="Hahn C."/>
            <person name="Garcia-Roger E.M."/>
            <person name="Carmona M.J."/>
            <person name="Serra M."/>
            <person name="Gomez A."/>
        </authorList>
    </citation>
    <scope>NUCLEOTIDE SEQUENCE [LARGE SCALE GENOMIC DNA]</scope>
    <source>
        <strain evidence="2">HYR1</strain>
    </source>
</reference>
<dbReference type="AlphaFoldDB" id="A0A3M7S2J0"/>
<accession>A0A3M7S2J0</accession>